<name>A0A376EMJ2_CHRCU</name>
<dbReference type="KEGG" id="ccau:EG346_05770"/>
<reference evidence="2 3" key="1">
    <citation type="submission" date="2018-06" db="EMBL/GenBank/DDBJ databases">
        <authorList>
            <consortium name="Pathogen Informatics"/>
            <person name="Doyle S."/>
        </authorList>
    </citation>
    <scope>NUCLEOTIDE SEQUENCE [LARGE SCALE GENOMIC DNA]</scope>
    <source>
        <strain evidence="2 3">NCTC13533</strain>
    </source>
</reference>
<dbReference type="Proteomes" id="UP000273270">
    <property type="component" value="Chromosome"/>
</dbReference>
<evidence type="ECO:0000313" key="3">
    <source>
        <dbReference type="Proteomes" id="UP000255224"/>
    </source>
</evidence>
<evidence type="ECO:0000313" key="4">
    <source>
        <dbReference type="Proteomes" id="UP000273270"/>
    </source>
</evidence>
<evidence type="ECO:0000313" key="2">
    <source>
        <dbReference type="EMBL" id="STD11541.1"/>
    </source>
</evidence>
<dbReference type="OrthoDB" id="1262557at2"/>
<keyword evidence="4" id="KW-1185">Reference proteome</keyword>
<reference evidence="1" key="3">
    <citation type="submission" date="2018-11" db="EMBL/GenBank/DDBJ databases">
        <title>Proposal to divide the Flavobacteriaceae and reorganize its genera based on Amino Acid Identity values calculated from whole genome sequences.</title>
        <authorList>
            <person name="Nicholson A.C."/>
            <person name="Gulvik C.A."/>
            <person name="Whitney A.M."/>
            <person name="Humrighouse B.W."/>
            <person name="Bell M."/>
            <person name="Holmes B."/>
            <person name="Steigerwalt A."/>
            <person name="Villarma A."/>
            <person name="Sheth M."/>
            <person name="Batra D."/>
            <person name="Pryor J."/>
            <person name="Bernardet J.-F."/>
            <person name="Hugo C."/>
            <person name="Kampfer P."/>
            <person name="Newman J."/>
            <person name="Mcquiston J.R."/>
        </authorList>
    </citation>
    <scope>NUCLEOTIDE SEQUENCE [LARGE SCALE GENOMIC DNA]</scope>
    <source>
        <strain evidence="1">G0188</strain>
    </source>
</reference>
<dbReference type="Proteomes" id="UP000255224">
    <property type="component" value="Unassembled WGS sequence"/>
</dbReference>
<sequence length="133" mass="14636">MEDGSHQLGATAIDAATTANYMVHTWQTNGLKTKAYLNGSIDLLPKKYFNANEAYEIGIEPFGFGSTLGTLMLQNDSGQFAMFLWQRDIDTNLNKGYFKQVVNDLGVTVGHDNGEITITNGNTGQWLKAELKV</sequence>
<evidence type="ECO:0000313" key="1">
    <source>
        <dbReference type="EMBL" id="AZA47727.1"/>
    </source>
</evidence>
<dbReference type="AlphaFoldDB" id="A0A376EMJ2"/>
<reference evidence="4" key="2">
    <citation type="submission" date="2018-11" db="EMBL/GenBank/DDBJ databases">
        <title>Proposal to divide the Flavobacteriaceae and reorganize its genera based on Amino Acid Identity values calculated from whole genome sequences.</title>
        <authorList>
            <person name="Nicholson A.C."/>
            <person name="Gulvik C.A."/>
            <person name="Whitney A.M."/>
            <person name="Humrighouse B.W."/>
            <person name="Bell M."/>
            <person name="Holmes B."/>
            <person name="Steigerwalt A.G."/>
            <person name="Villarma A."/>
            <person name="Sheth M."/>
            <person name="Batra D."/>
            <person name="Pryor J."/>
            <person name="Bernardet J.-F."/>
            <person name="Hugo C."/>
            <person name="Kampfer P."/>
            <person name="Newman J."/>
            <person name="McQuiston J.R."/>
        </authorList>
    </citation>
    <scope>NUCLEOTIDE SEQUENCE [LARGE SCALE GENOMIC DNA]</scope>
    <source>
        <strain evidence="4">G0188</strain>
    </source>
</reference>
<accession>A0A3G6NG07</accession>
<proteinExistence type="predicted"/>
<protein>
    <submittedName>
        <fullName evidence="2">Uncharacterized protein</fullName>
    </submittedName>
</protein>
<gene>
    <name evidence="1" type="ORF">EG346_05770</name>
    <name evidence="2" type="ORF">NCTC13533_05046</name>
</gene>
<dbReference type="EMBL" id="CP033920">
    <property type="protein sequence ID" value="AZA47727.1"/>
    <property type="molecule type" value="Genomic_DNA"/>
</dbReference>
<accession>A0A376EMJ2</accession>
<dbReference type="EMBL" id="UFVQ01000003">
    <property type="protein sequence ID" value="STD11541.1"/>
    <property type="molecule type" value="Genomic_DNA"/>
</dbReference>
<organism evidence="2 3">
    <name type="scientific">Chryseobacterium carnipullorum</name>
    <dbReference type="NCBI Taxonomy" id="1124835"/>
    <lineage>
        <taxon>Bacteria</taxon>
        <taxon>Pseudomonadati</taxon>
        <taxon>Bacteroidota</taxon>
        <taxon>Flavobacteriia</taxon>
        <taxon>Flavobacteriales</taxon>
        <taxon>Weeksellaceae</taxon>
        <taxon>Chryseobacterium group</taxon>
        <taxon>Chryseobacterium</taxon>
    </lineage>
</organism>
<dbReference type="RefSeq" id="WP_123877278.1">
    <property type="nucleotide sequence ID" value="NZ_CP033920.1"/>
</dbReference>